<keyword evidence="2" id="KW-1133">Transmembrane helix</keyword>
<feature type="region of interest" description="Disordered" evidence="1">
    <location>
        <begin position="1"/>
        <end position="22"/>
    </location>
</feature>
<feature type="region of interest" description="Disordered" evidence="1">
    <location>
        <begin position="171"/>
        <end position="202"/>
    </location>
</feature>
<evidence type="ECO:0000256" key="1">
    <source>
        <dbReference type="SAM" id="MobiDB-lite"/>
    </source>
</evidence>
<feature type="compositionally biased region" description="Low complexity" evidence="1">
    <location>
        <begin position="189"/>
        <end position="202"/>
    </location>
</feature>
<keyword evidence="4" id="KW-1185">Reference proteome</keyword>
<name>A0ABU7ST91_9LACO</name>
<keyword evidence="2" id="KW-0472">Membrane</keyword>
<keyword evidence="2" id="KW-0812">Transmembrane</keyword>
<dbReference type="EMBL" id="JAQSFA010000012">
    <property type="protein sequence ID" value="MEE6701293.1"/>
    <property type="molecule type" value="Genomic_DNA"/>
</dbReference>
<comment type="caution">
    <text evidence="3">The sequence shown here is derived from an EMBL/GenBank/DDBJ whole genome shotgun (WGS) entry which is preliminary data.</text>
</comment>
<gene>
    <name evidence="3" type="ORF">PS396_05715</name>
</gene>
<feature type="transmembrane region" description="Helical" evidence="2">
    <location>
        <begin position="45"/>
        <end position="64"/>
    </location>
</feature>
<reference evidence="3 4" key="1">
    <citation type="submission" date="2023-02" db="EMBL/GenBank/DDBJ databases">
        <title>The predominant lactic acid bacteria and yeasts involved in the spontaneous fermentation of millet during the production of the traditional porridge Hausa koko in Ghana.</title>
        <authorList>
            <person name="Atter A."/>
            <person name="Diaz M."/>
        </authorList>
    </citation>
    <scope>NUCLEOTIDE SEQUENCE [LARGE SCALE GENOMIC DNA]</scope>
    <source>
        <strain evidence="3 4">FI11552</strain>
    </source>
</reference>
<evidence type="ECO:0000313" key="3">
    <source>
        <dbReference type="EMBL" id="MEE6701293.1"/>
    </source>
</evidence>
<protein>
    <submittedName>
        <fullName evidence="3">Uncharacterized protein</fullName>
    </submittedName>
</protein>
<dbReference type="Proteomes" id="UP001335665">
    <property type="component" value="Unassembled WGS sequence"/>
</dbReference>
<dbReference type="RefSeq" id="WP_331192354.1">
    <property type="nucleotide sequence ID" value="NZ_JAQSEO010000029.1"/>
</dbReference>
<feature type="compositionally biased region" description="Polar residues" evidence="1">
    <location>
        <begin position="13"/>
        <end position="22"/>
    </location>
</feature>
<evidence type="ECO:0000256" key="2">
    <source>
        <dbReference type="SAM" id="Phobius"/>
    </source>
</evidence>
<proteinExistence type="predicted"/>
<feature type="compositionally biased region" description="Basic and acidic residues" evidence="1">
    <location>
        <begin position="1"/>
        <end position="12"/>
    </location>
</feature>
<sequence length="378" mass="42403">MESRTAAKKDKTTQQIGTSTINQKAEQTATSFSKRWNQNKKRNNIILLVVILLIVFLTWGHFYYSVDNQMNRALNAISDPGTNAGKYVTSTTSKVTINNRTVKPIQTYFQKYPGDFEDMKKGFNEGSKWEDYEFVPKGRAFLIWQRYKIQAEPSYITVNTDQKGMNITMDGQKLGKVNSNKDTSDTDSNESSNSNGQSSYSQSFGPYLPGLHKFVGTKTVNGHTIKTTLNSSDDEITINNGISNQSAQELLSSVFSSNVDDQDENFVNGQNNEGYKQLVKMFDGFQHDDGILGANTHVNVNSVTPLSGSKYKVNYQVKFTFENKNGDDDDSSTTKRIQVFKYNGILVKTSDQKNSYNGLKIQSLGHAKKVSESNEKED</sequence>
<accession>A0ABU7ST91</accession>
<organism evidence="3 4">
    <name type="scientific">Limosilactobacillus pontis</name>
    <dbReference type="NCBI Taxonomy" id="35787"/>
    <lineage>
        <taxon>Bacteria</taxon>
        <taxon>Bacillati</taxon>
        <taxon>Bacillota</taxon>
        <taxon>Bacilli</taxon>
        <taxon>Lactobacillales</taxon>
        <taxon>Lactobacillaceae</taxon>
        <taxon>Limosilactobacillus</taxon>
    </lineage>
</organism>
<evidence type="ECO:0000313" key="4">
    <source>
        <dbReference type="Proteomes" id="UP001335665"/>
    </source>
</evidence>